<dbReference type="SFLD" id="SFLDS00003">
    <property type="entry name" value="Haloacid_Dehalogenase"/>
    <property type="match status" value="1"/>
</dbReference>
<dbReference type="GO" id="GO:0005829">
    <property type="term" value="C:cytosol"/>
    <property type="evidence" value="ECO:0007669"/>
    <property type="project" value="TreeGrafter"/>
</dbReference>
<dbReference type="InterPro" id="IPR000150">
    <property type="entry name" value="Cof"/>
</dbReference>
<reference evidence="2" key="1">
    <citation type="submission" date="2016-10" db="EMBL/GenBank/DDBJ databases">
        <authorList>
            <person name="Varghese N."/>
            <person name="Submissions S."/>
        </authorList>
    </citation>
    <scope>NUCLEOTIDE SEQUENCE [LARGE SCALE GENOMIC DNA]</scope>
    <source>
        <strain evidence="2">ATCC 700379</strain>
    </source>
</reference>
<dbReference type="OrthoDB" id="9810101at2"/>
<dbReference type="Proteomes" id="UP000198752">
    <property type="component" value="Unassembled WGS sequence"/>
</dbReference>
<dbReference type="SFLD" id="SFLDG01140">
    <property type="entry name" value="C2.B:_Phosphomannomutase_and_P"/>
    <property type="match status" value="1"/>
</dbReference>
<dbReference type="InterPro" id="IPR023214">
    <property type="entry name" value="HAD_sf"/>
</dbReference>
<dbReference type="AlphaFoldDB" id="A0A1I2Q1A1"/>
<dbReference type="PANTHER" id="PTHR10000:SF8">
    <property type="entry name" value="HAD SUPERFAMILY HYDROLASE-LIKE, TYPE 3"/>
    <property type="match status" value="1"/>
</dbReference>
<evidence type="ECO:0000313" key="1">
    <source>
        <dbReference type="EMBL" id="SFG21453.1"/>
    </source>
</evidence>
<gene>
    <name evidence="1" type="ORF">SAMN02982927_00988</name>
</gene>
<dbReference type="Gene3D" id="3.40.50.1000">
    <property type="entry name" value="HAD superfamily/HAD-like"/>
    <property type="match status" value="1"/>
</dbReference>
<dbReference type="NCBIfam" id="TIGR00099">
    <property type="entry name" value="Cof-subfamily"/>
    <property type="match status" value="1"/>
</dbReference>
<keyword evidence="2" id="KW-1185">Reference proteome</keyword>
<name>A0A1I2Q1A1_9BACL</name>
<dbReference type="PANTHER" id="PTHR10000">
    <property type="entry name" value="PHOSPHOSERINE PHOSPHATASE"/>
    <property type="match status" value="1"/>
</dbReference>
<evidence type="ECO:0000313" key="2">
    <source>
        <dbReference type="Proteomes" id="UP000198752"/>
    </source>
</evidence>
<sequence>MGIQTIMLDLDGTTLTPDNQVTPELNHYLKELSARGKHVFVVTGRTEVDALNVLPNDFPAKGMVASNGMTVFAGAEKIYQRTLSKPLVQLLIQRSEEHKFYYQLHPIGGRRTILSRDRGYVTDQINGEKPESVAVNEWFSRRQAVLEDMVWKDSLSDKELEEIVKIYFFSDDVREMDAWKTGLQELQDEFSFDYFSSSHNNVELVGKNISKASGIRRLLDHYHLSPDEVLAVGDGENDLPMFRIAGHSAAMQNAPDHVKAQADWVTDAPYFDNGLYKFLKHIFQQ</sequence>
<dbReference type="SUPFAM" id="SSF56784">
    <property type="entry name" value="HAD-like"/>
    <property type="match status" value="1"/>
</dbReference>
<protein>
    <recommendedName>
        <fullName evidence="3">Cof subfamily of IIB subfamily of haloacid dehalogenase superfamily/HAD-superfamily hydrolase, subfamily IIB</fullName>
    </recommendedName>
</protein>
<evidence type="ECO:0008006" key="3">
    <source>
        <dbReference type="Google" id="ProtNLM"/>
    </source>
</evidence>
<organism evidence="1 2">
    <name type="scientific">Sporolactobacillus nakayamae</name>
    <dbReference type="NCBI Taxonomy" id="269670"/>
    <lineage>
        <taxon>Bacteria</taxon>
        <taxon>Bacillati</taxon>
        <taxon>Bacillota</taxon>
        <taxon>Bacilli</taxon>
        <taxon>Bacillales</taxon>
        <taxon>Sporolactobacillaceae</taxon>
        <taxon>Sporolactobacillus</taxon>
    </lineage>
</organism>
<dbReference type="Pfam" id="PF08282">
    <property type="entry name" value="Hydrolase_3"/>
    <property type="match status" value="1"/>
</dbReference>
<dbReference type="InterPro" id="IPR036412">
    <property type="entry name" value="HAD-like_sf"/>
</dbReference>
<dbReference type="EMBL" id="FOOY01000006">
    <property type="protein sequence ID" value="SFG21453.1"/>
    <property type="molecule type" value="Genomic_DNA"/>
</dbReference>
<dbReference type="NCBIfam" id="TIGR01484">
    <property type="entry name" value="HAD-SF-IIB"/>
    <property type="match status" value="1"/>
</dbReference>
<dbReference type="PROSITE" id="PS01229">
    <property type="entry name" value="COF_2"/>
    <property type="match status" value="1"/>
</dbReference>
<dbReference type="Gene3D" id="3.30.1240.10">
    <property type="match status" value="1"/>
</dbReference>
<proteinExistence type="predicted"/>
<accession>A0A1I2Q1A1</accession>
<dbReference type="RefSeq" id="WP_093670670.1">
    <property type="nucleotide sequence ID" value="NZ_FOOY01000006.1"/>
</dbReference>
<dbReference type="GO" id="GO:0016791">
    <property type="term" value="F:phosphatase activity"/>
    <property type="evidence" value="ECO:0007669"/>
    <property type="project" value="TreeGrafter"/>
</dbReference>
<dbReference type="InterPro" id="IPR006379">
    <property type="entry name" value="HAD-SF_hydro_IIB"/>
</dbReference>
<dbReference type="GO" id="GO:0000287">
    <property type="term" value="F:magnesium ion binding"/>
    <property type="evidence" value="ECO:0007669"/>
    <property type="project" value="TreeGrafter"/>
</dbReference>
<dbReference type="STRING" id="269670.SAMN02982927_00988"/>